<dbReference type="OrthoDB" id="9787495at2"/>
<dbReference type="Proteomes" id="UP000231501">
    <property type="component" value="Unassembled WGS sequence"/>
</dbReference>
<evidence type="ECO:0000259" key="2">
    <source>
        <dbReference type="Pfam" id="PF06181"/>
    </source>
</evidence>
<evidence type="ECO:0000313" key="3">
    <source>
        <dbReference type="EMBL" id="PIM52456.1"/>
    </source>
</evidence>
<gene>
    <name evidence="3" type="ORF">CS062_14475</name>
</gene>
<accession>A0A2G9C7R9</accession>
<dbReference type="InterPro" id="IPR010389">
    <property type="entry name" value="Urate_ox_N"/>
</dbReference>
<feature type="transmembrane region" description="Helical" evidence="1">
    <location>
        <begin position="237"/>
        <end position="255"/>
    </location>
</feature>
<organism evidence="3 4">
    <name type="scientific">Roseateles chitinivorans</name>
    <dbReference type="NCBI Taxonomy" id="2917965"/>
    <lineage>
        <taxon>Bacteria</taxon>
        <taxon>Pseudomonadati</taxon>
        <taxon>Pseudomonadota</taxon>
        <taxon>Betaproteobacteria</taxon>
        <taxon>Burkholderiales</taxon>
        <taxon>Sphaerotilaceae</taxon>
        <taxon>Roseateles</taxon>
    </lineage>
</organism>
<feature type="transmembrane region" description="Helical" evidence="1">
    <location>
        <begin position="88"/>
        <end position="106"/>
    </location>
</feature>
<protein>
    <recommendedName>
        <fullName evidence="2">Urate oxidase N-terminal domain-containing protein</fullName>
    </recommendedName>
</protein>
<proteinExistence type="predicted"/>
<dbReference type="EMBL" id="PEOG01000037">
    <property type="protein sequence ID" value="PIM52456.1"/>
    <property type="molecule type" value="Genomic_DNA"/>
</dbReference>
<keyword evidence="4" id="KW-1185">Reference proteome</keyword>
<feature type="transmembrane region" description="Helical" evidence="1">
    <location>
        <begin position="261"/>
        <end position="278"/>
    </location>
</feature>
<dbReference type="Pfam" id="PF06181">
    <property type="entry name" value="Urate_ox_N"/>
    <property type="match status" value="1"/>
</dbReference>
<keyword evidence="1" id="KW-0812">Transmembrane</keyword>
<evidence type="ECO:0000256" key="1">
    <source>
        <dbReference type="SAM" id="Phobius"/>
    </source>
</evidence>
<feature type="transmembrane region" description="Helical" evidence="1">
    <location>
        <begin position="158"/>
        <end position="178"/>
    </location>
</feature>
<dbReference type="AlphaFoldDB" id="A0A2G9C7R9"/>
<dbReference type="RefSeq" id="WP_099862333.1">
    <property type="nucleotide sequence ID" value="NZ_PEOG01000037.1"/>
</dbReference>
<keyword evidence="1" id="KW-0472">Membrane</keyword>
<feature type="domain" description="Urate oxidase N-terminal" evidence="2">
    <location>
        <begin position="3"/>
        <end position="306"/>
    </location>
</feature>
<feature type="transmembrane region" description="Helical" evidence="1">
    <location>
        <begin position="285"/>
        <end position="306"/>
    </location>
</feature>
<feature type="transmembrane region" description="Helical" evidence="1">
    <location>
        <begin position="184"/>
        <end position="204"/>
    </location>
</feature>
<dbReference type="GO" id="GO:0020037">
    <property type="term" value="F:heme binding"/>
    <property type="evidence" value="ECO:0007669"/>
    <property type="project" value="InterPro"/>
</dbReference>
<name>A0A2G9C7R9_9BURK</name>
<sequence length="416" mass="45967">MDSYLLDWANLLLRWLHVIVAIAWIGASFYFVWLDNHLLKPQAEDLKAKGVDGELWAVHGGGFYNPQKYMVAPANLPRELHWFYWESYWTWMSGFALFALLYLFNADTYLIDKRVHDWSAGAAVAAALGFLAGGWIVYDQICRRFGRKADGSIGNDGVVLGLVAVAIVAAAWGASQLFAGRAAFLITGATIATMMSANVFFWIIPGQKQVIADMRAGRPVDPVHGQRGKQRSVHNTYFTLPVLIAMLSNHYGMLYSHPQNWLVLVLLMLVGALVRTWFVKRHKGVDAWPLLVAVAMLLAVLIAWLAPTPTMVPVTAAPATTATTATAASAATVAPEDGTGPVSFETVKRIVDARCLACHNAALAPKRIQFHEPRLIEQHAAEIYQQVVVQKSMPLNNATGITDEERATLGRWFKER</sequence>
<feature type="transmembrane region" description="Helical" evidence="1">
    <location>
        <begin position="12"/>
        <end position="33"/>
    </location>
</feature>
<dbReference type="SUPFAM" id="SSF46626">
    <property type="entry name" value="Cytochrome c"/>
    <property type="match status" value="1"/>
</dbReference>
<dbReference type="InterPro" id="IPR036909">
    <property type="entry name" value="Cyt_c-like_dom_sf"/>
</dbReference>
<keyword evidence="1" id="KW-1133">Transmembrane helix</keyword>
<reference evidence="3 4" key="1">
    <citation type="submission" date="2017-11" db="EMBL/GenBank/DDBJ databases">
        <title>Draft genome sequence of Mitsuaria sp. HWN-4.</title>
        <authorList>
            <person name="Gundlapally S.R."/>
        </authorList>
    </citation>
    <scope>NUCLEOTIDE SEQUENCE [LARGE SCALE GENOMIC DNA]</scope>
    <source>
        <strain evidence="3 4">HWN-4</strain>
    </source>
</reference>
<evidence type="ECO:0000313" key="4">
    <source>
        <dbReference type="Proteomes" id="UP000231501"/>
    </source>
</evidence>
<feature type="transmembrane region" description="Helical" evidence="1">
    <location>
        <begin position="118"/>
        <end position="138"/>
    </location>
</feature>
<dbReference type="GO" id="GO:0009055">
    <property type="term" value="F:electron transfer activity"/>
    <property type="evidence" value="ECO:0007669"/>
    <property type="project" value="InterPro"/>
</dbReference>
<comment type="caution">
    <text evidence="3">The sequence shown here is derived from an EMBL/GenBank/DDBJ whole genome shotgun (WGS) entry which is preliminary data.</text>
</comment>